<evidence type="ECO:0000313" key="1">
    <source>
        <dbReference type="EMBL" id="KKN81497.1"/>
    </source>
</evidence>
<gene>
    <name evidence="1" type="ORF">LCGC14_0317560</name>
</gene>
<dbReference type="AlphaFoldDB" id="A0A0F9U2G2"/>
<comment type="caution">
    <text evidence="1">The sequence shown here is derived from an EMBL/GenBank/DDBJ whole genome shotgun (WGS) entry which is preliminary data.</text>
</comment>
<proteinExistence type="predicted"/>
<reference evidence="1" key="1">
    <citation type="journal article" date="2015" name="Nature">
        <title>Complex archaea that bridge the gap between prokaryotes and eukaryotes.</title>
        <authorList>
            <person name="Spang A."/>
            <person name="Saw J.H."/>
            <person name="Jorgensen S.L."/>
            <person name="Zaremba-Niedzwiedzka K."/>
            <person name="Martijn J."/>
            <person name="Lind A.E."/>
            <person name="van Eijk R."/>
            <person name="Schleper C."/>
            <person name="Guy L."/>
            <person name="Ettema T.J."/>
        </authorList>
    </citation>
    <scope>NUCLEOTIDE SEQUENCE</scope>
</reference>
<organism evidence="1">
    <name type="scientific">marine sediment metagenome</name>
    <dbReference type="NCBI Taxonomy" id="412755"/>
    <lineage>
        <taxon>unclassified sequences</taxon>
        <taxon>metagenomes</taxon>
        <taxon>ecological metagenomes</taxon>
    </lineage>
</organism>
<sequence>MNMGLLVQDVMYGEKVHRILQEIDLFHAEICDEYTPIKQVVIEIKDCPSFRNLMNEVNRIVAFRIIIREMYFRYTSVSRETIFPIIIVHLLLLRQEYLLETTRPEAVVQAAASETVRWILIGHELGYLSCPDLRAEYKETLGNTYKNWIKERKSAEETIARGTPPSGCYF</sequence>
<protein>
    <submittedName>
        <fullName evidence="1">Uncharacterized protein</fullName>
    </submittedName>
</protein>
<dbReference type="EMBL" id="LAZR01000213">
    <property type="protein sequence ID" value="KKN81497.1"/>
    <property type="molecule type" value="Genomic_DNA"/>
</dbReference>
<accession>A0A0F9U2G2</accession>
<name>A0A0F9U2G2_9ZZZZ</name>